<keyword evidence="2" id="KW-1185">Reference proteome</keyword>
<reference evidence="1 2" key="1">
    <citation type="journal article" date="2019" name="Nat. Ecol. Evol.">
        <title>Megaphylogeny resolves global patterns of mushroom evolution.</title>
        <authorList>
            <person name="Varga T."/>
            <person name="Krizsan K."/>
            <person name="Foldi C."/>
            <person name="Dima B."/>
            <person name="Sanchez-Garcia M."/>
            <person name="Sanchez-Ramirez S."/>
            <person name="Szollosi G.J."/>
            <person name="Szarkandi J.G."/>
            <person name="Papp V."/>
            <person name="Albert L."/>
            <person name="Andreopoulos W."/>
            <person name="Angelini C."/>
            <person name="Antonin V."/>
            <person name="Barry K.W."/>
            <person name="Bougher N.L."/>
            <person name="Buchanan P."/>
            <person name="Buyck B."/>
            <person name="Bense V."/>
            <person name="Catcheside P."/>
            <person name="Chovatia M."/>
            <person name="Cooper J."/>
            <person name="Damon W."/>
            <person name="Desjardin D."/>
            <person name="Finy P."/>
            <person name="Geml J."/>
            <person name="Haridas S."/>
            <person name="Hughes K."/>
            <person name="Justo A."/>
            <person name="Karasinski D."/>
            <person name="Kautmanova I."/>
            <person name="Kiss B."/>
            <person name="Kocsube S."/>
            <person name="Kotiranta H."/>
            <person name="LaButti K.M."/>
            <person name="Lechner B.E."/>
            <person name="Liimatainen K."/>
            <person name="Lipzen A."/>
            <person name="Lukacs Z."/>
            <person name="Mihaltcheva S."/>
            <person name="Morgado L.N."/>
            <person name="Niskanen T."/>
            <person name="Noordeloos M.E."/>
            <person name="Ohm R.A."/>
            <person name="Ortiz-Santana B."/>
            <person name="Ovrebo C."/>
            <person name="Racz N."/>
            <person name="Riley R."/>
            <person name="Savchenko A."/>
            <person name="Shiryaev A."/>
            <person name="Soop K."/>
            <person name="Spirin V."/>
            <person name="Szebenyi C."/>
            <person name="Tomsovsky M."/>
            <person name="Tulloss R.E."/>
            <person name="Uehling J."/>
            <person name="Grigoriev I.V."/>
            <person name="Vagvolgyi C."/>
            <person name="Papp T."/>
            <person name="Martin F.M."/>
            <person name="Miettinen O."/>
            <person name="Hibbett D.S."/>
            <person name="Nagy L.G."/>
        </authorList>
    </citation>
    <scope>NUCLEOTIDE SEQUENCE [LARGE SCALE GENOMIC DNA]</scope>
    <source>
        <strain evidence="1 2">NL-1719</strain>
    </source>
</reference>
<accession>A0ACD3ART3</accession>
<organism evidence="1 2">
    <name type="scientific">Pluteus cervinus</name>
    <dbReference type="NCBI Taxonomy" id="181527"/>
    <lineage>
        <taxon>Eukaryota</taxon>
        <taxon>Fungi</taxon>
        <taxon>Dikarya</taxon>
        <taxon>Basidiomycota</taxon>
        <taxon>Agaricomycotina</taxon>
        <taxon>Agaricomycetes</taxon>
        <taxon>Agaricomycetidae</taxon>
        <taxon>Agaricales</taxon>
        <taxon>Pluteineae</taxon>
        <taxon>Pluteaceae</taxon>
        <taxon>Pluteus</taxon>
    </lineage>
</organism>
<dbReference type="Proteomes" id="UP000308600">
    <property type="component" value="Unassembled WGS sequence"/>
</dbReference>
<protein>
    <submittedName>
        <fullName evidence="1">Uncharacterized protein</fullName>
    </submittedName>
</protein>
<sequence>MSSVASNETRGALYEELPPLHNLPLEVLQDIFVASSTPLASNWEKDPQELVPCLDLGGLKLGHICKAWRVVTRSMPEIFSSITIYHPTEKTVEAVKLYLELSGPNFPLNLALEQHLGMNKSYLDRNGMQGIVNERLCTLDIIDLWIAHAERWKKIQFNIVGGTIPQLANIEPSRLRNLEEASLELGWPKADIQKLWDTIHTSPALRFVMWHKDLPPRVPPSAPLSQLTSIGINFEVTTDMLLTCLSSAPQVRKVLVFRLKASPKSSSNTSASNHRITLRYLDNVCIGDSESLNPLLNRLTTPSLAHMLIRESKPEARSALVDLFTRSRCQMKELHLDYSEITEDGFIKIITSLSPFLTSLEKLSFRVFSNNAFLTEKTLFKLTPSFDRNGRPIGNSFMFPKVYDFFVGSCKISQLDIATMIIARKRAGIPFCALSLHLNNPKPRVNEWGSSLTLVVEMWVYVETQKLEAIED</sequence>
<proteinExistence type="predicted"/>
<name>A0ACD3ART3_9AGAR</name>
<evidence type="ECO:0000313" key="1">
    <source>
        <dbReference type="EMBL" id="TFK68026.1"/>
    </source>
</evidence>
<evidence type="ECO:0000313" key="2">
    <source>
        <dbReference type="Proteomes" id="UP000308600"/>
    </source>
</evidence>
<gene>
    <name evidence="1" type="ORF">BDN72DRAFT_858710</name>
</gene>
<dbReference type="EMBL" id="ML208361">
    <property type="protein sequence ID" value="TFK68026.1"/>
    <property type="molecule type" value="Genomic_DNA"/>
</dbReference>